<dbReference type="GeneID" id="35121623"/>
<dbReference type="RefSeq" id="WP_100906001.1">
    <property type="nucleotide sequence ID" value="NZ_CP017766.1"/>
</dbReference>
<dbReference type="Proteomes" id="UP000232806">
    <property type="component" value="Chromosome"/>
</dbReference>
<reference evidence="1 2" key="1">
    <citation type="submission" date="2016-10" db="EMBL/GenBank/DDBJ databases">
        <title>Comparative genomics between deep and shallow subseafloor isolates.</title>
        <authorList>
            <person name="Ishii S."/>
            <person name="Miller J.R."/>
            <person name="Sutton G."/>
            <person name="Suzuki S."/>
            <person name="Methe B."/>
            <person name="Inagaki F."/>
            <person name="Imachi H."/>
        </authorList>
    </citation>
    <scope>NUCLEOTIDE SEQUENCE [LARGE SCALE GENOMIC DNA]</scope>
    <source>
        <strain evidence="1 2">MO-MB1</strain>
    </source>
</reference>
<accession>A0A2H4VD41</accession>
<name>A0A2H4VD41_9EURY</name>
<proteinExistence type="predicted"/>
<protein>
    <submittedName>
        <fullName evidence="1">Uncharacterized protein</fullName>
    </submittedName>
</protein>
<evidence type="ECO:0000313" key="2">
    <source>
        <dbReference type="Proteomes" id="UP000232806"/>
    </source>
</evidence>
<sequence>MTDQHPTEFSIRYQIPPKDYFFNLEWDGDRLFLKEFSLESGIDQQKDIKPEIHDWNEFWSHVDEIRVWDWYDEYVVSCKDSCVEGDEWEVNLVYGDQNLEAHGANSYPPTLREFLKATEELTGIIIEFIQQD</sequence>
<organism evidence="1 2">
    <name type="scientific">Methanobacterium subterraneum</name>
    <dbReference type="NCBI Taxonomy" id="59277"/>
    <lineage>
        <taxon>Archaea</taxon>
        <taxon>Methanobacteriati</taxon>
        <taxon>Methanobacteriota</taxon>
        <taxon>Methanomada group</taxon>
        <taxon>Methanobacteria</taxon>
        <taxon>Methanobacteriales</taxon>
        <taxon>Methanobacteriaceae</taxon>
        <taxon>Methanobacterium</taxon>
    </lineage>
</organism>
<evidence type="ECO:0000313" key="1">
    <source>
        <dbReference type="EMBL" id="AUB56025.1"/>
    </source>
</evidence>
<dbReference type="OrthoDB" id="70809at2157"/>
<dbReference type="AlphaFoldDB" id="A0A2H4VD41"/>
<dbReference type="EMBL" id="CP017766">
    <property type="protein sequence ID" value="AUB56025.1"/>
    <property type="molecule type" value="Genomic_DNA"/>
</dbReference>
<gene>
    <name evidence="1" type="ORF">BK007_08455</name>
</gene>